<name>A0A5J4T4G6_9EUKA</name>
<gene>
    <name evidence="2" type="ORF">EZS28_051591</name>
</gene>
<comment type="caution">
    <text evidence="2">The sequence shown here is derived from an EMBL/GenBank/DDBJ whole genome shotgun (WGS) entry which is preliminary data.</text>
</comment>
<accession>A0A5J4T4G6</accession>
<feature type="compositionally biased region" description="Basic and acidic residues" evidence="1">
    <location>
        <begin position="76"/>
        <end position="89"/>
    </location>
</feature>
<evidence type="ECO:0000256" key="1">
    <source>
        <dbReference type="SAM" id="MobiDB-lite"/>
    </source>
</evidence>
<evidence type="ECO:0000313" key="2">
    <source>
        <dbReference type="EMBL" id="KAA6352882.1"/>
    </source>
</evidence>
<proteinExistence type="predicted"/>
<feature type="non-terminal residue" evidence="2">
    <location>
        <position position="1"/>
    </location>
</feature>
<reference evidence="2 3" key="1">
    <citation type="submission" date="2019-03" db="EMBL/GenBank/DDBJ databases">
        <title>Single cell metagenomics reveals metabolic interactions within the superorganism composed of flagellate Streblomastix strix and complex community of Bacteroidetes bacteria on its surface.</title>
        <authorList>
            <person name="Treitli S.C."/>
            <person name="Kolisko M."/>
            <person name="Husnik F."/>
            <person name="Keeling P."/>
            <person name="Hampl V."/>
        </authorList>
    </citation>
    <scope>NUCLEOTIDE SEQUENCE [LARGE SCALE GENOMIC DNA]</scope>
    <source>
        <strain evidence="2">ST1C</strain>
    </source>
</reference>
<feature type="compositionally biased region" description="Basic and acidic residues" evidence="1">
    <location>
        <begin position="7"/>
        <end position="23"/>
    </location>
</feature>
<sequence>SGFNNEEIERRVREISDQKDREIQVANQKVDSEQKEKKRIEEKYRRLYDEDKKKDEKIAQLQSQQQRGPSPSLQSDRGRDNDKQIGQFDHPELLDTPFIHIILATFKYTDVDRRIQKLALEILLQEAPTCDPQKKLILSQSGVFEDLAGFIEERTDGVSSEVICRTMDSILKDNKEGIPFAIN</sequence>
<feature type="compositionally biased region" description="Polar residues" evidence="1">
    <location>
        <begin position="60"/>
        <end position="75"/>
    </location>
</feature>
<dbReference type="Proteomes" id="UP000324800">
    <property type="component" value="Unassembled WGS sequence"/>
</dbReference>
<dbReference type="OrthoDB" id="7537227at2759"/>
<feature type="non-terminal residue" evidence="2">
    <location>
        <position position="183"/>
    </location>
</feature>
<dbReference type="EMBL" id="SNRW01039151">
    <property type="protein sequence ID" value="KAA6352882.1"/>
    <property type="molecule type" value="Genomic_DNA"/>
</dbReference>
<feature type="region of interest" description="Disordered" evidence="1">
    <location>
        <begin position="1"/>
        <end position="89"/>
    </location>
</feature>
<protein>
    <submittedName>
        <fullName evidence="2">Uncharacterized protein</fullName>
    </submittedName>
</protein>
<dbReference type="AlphaFoldDB" id="A0A5J4T4G6"/>
<organism evidence="2 3">
    <name type="scientific">Streblomastix strix</name>
    <dbReference type="NCBI Taxonomy" id="222440"/>
    <lineage>
        <taxon>Eukaryota</taxon>
        <taxon>Metamonada</taxon>
        <taxon>Preaxostyla</taxon>
        <taxon>Oxymonadida</taxon>
        <taxon>Streblomastigidae</taxon>
        <taxon>Streblomastix</taxon>
    </lineage>
</organism>
<feature type="compositionally biased region" description="Basic and acidic residues" evidence="1">
    <location>
        <begin position="30"/>
        <end position="58"/>
    </location>
</feature>
<evidence type="ECO:0000313" key="3">
    <source>
        <dbReference type="Proteomes" id="UP000324800"/>
    </source>
</evidence>